<dbReference type="AlphaFoldDB" id="A0A6J6KML1"/>
<dbReference type="EMBL" id="CAEZWI010000020">
    <property type="protein sequence ID" value="CAB4647431.1"/>
    <property type="molecule type" value="Genomic_DNA"/>
</dbReference>
<evidence type="ECO:0000313" key="2">
    <source>
        <dbReference type="EMBL" id="CAB4649733.1"/>
    </source>
</evidence>
<gene>
    <name evidence="2" type="ORF">UFOPK2171_00589</name>
    <name evidence="1" type="ORF">UFOPK2237_00296</name>
</gene>
<dbReference type="Gene3D" id="3.60.20.10">
    <property type="entry name" value="Glutamine Phosphoribosylpyrophosphate, subunit 1, domain 1"/>
    <property type="match status" value="1"/>
</dbReference>
<sequence>MTISIAARCERTGAFGVAISSSSPAVGSRCPNVRAGVGAVSSQNVTDPSLGPALLDALQSGLGAHDALAQVSKAATHPEFRQLTVVDNSGESAVYSGAKSLGINAEVTTKNVAAAGNMLANPDVIQAMVDAFITTSNNELADRLIHALEAGVKAGGEAGPVHSAAVVVATEVSWPTTNLRIDWDEDPISKLREIYNVWAPQSQDYLTRALNPNTAPSYGVPGDE</sequence>
<accession>A0A6J6KML1</accession>
<organism evidence="2">
    <name type="scientific">freshwater metagenome</name>
    <dbReference type="NCBI Taxonomy" id="449393"/>
    <lineage>
        <taxon>unclassified sequences</taxon>
        <taxon>metagenomes</taxon>
        <taxon>ecological metagenomes</taxon>
    </lineage>
</organism>
<name>A0A6J6KML1_9ZZZZ</name>
<proteinExistence type="predicted"/>
<dbReference type="EMBL" id="CAEZWD010000061">
    <property type="protein sequence ID" value="CAB4649733.1"/>
    <property type="molecule type" value="Genomic_DNA"/>
</dbReference>
<reference evidence="2" key="1">
    <citation type="submission" date="2020-05" db="EMBL/GenBank/DDBJ databases">
        <authorList>
            <person name="Chiriac C."/>
            <person name="Salcher M."/>
            <person name="Ghai R."/>
            <person name="Kavagutti S V."/>
        </authorList>
    </citation>
    <scope>NUCLEOTIDE SEQUENCE</scope>
</reference>
<dbReference type="Pfam" id="PF06267">
    <property type="entry name" value="DUF1028"/>
    <property type="match status" value="1"/>
</dbReference>
<dbReference type="SUPFAM" id="SSF56235">
    <property type="entry name" value="N-terminal nucleophile aminohydrolases (Ntn hydrolases)"/>
    <property type="match status" value="1"/>
</dbReference>
<protein>
    <submittedName>
        <fullName evidence="2">Unannotated protein</fullName>
    </submittedName>
</protein>
<dbReference type="InterPro" id="IPR010430">
    <property type="entry name" value="DUF1028"/>
</dbReference>
<dbReference type="PANTHER" id="PTHR39328:SF1">
    <property type="entry name" value="BLL2871 PROTEIN"/>
    <property type="match status" value="1"/>
</dbReference>
<dbReference type="PANTHER" id="PTHR39328">
    <property type="entry name" value="BLL2871 PROTEIN"/>
    <property type="match status" value="1"/>
</dbReference>
<dbReference type="InterPro" id="IPR029055">
    <property type="entry name" value="Ntn_hydrolases_N"/>
</dbReference>
<evidence type="ECO:0000313" key="1">
    <source>
        <dbReference type="EMBL" id="CAB4647431.1"/>
    </source>
</evidence>